<reference evidence="1 2" key="1">
    <citation type="submission" date="2016-01" db="EMBL/GenBank/DDBJ databases">
        <authorList>
            <person name="Brown R."/>
        </authorList>
    </citation>
    <scope>NUCLEOTIDE SEQUENCE [LARGE SCALE GENOMIC DNA]</scope>
    <source>
        <strain evidence="1">Sporomusa sphaeroides DSM 2875</strain>
    </source>
</reference>
<comment type="caution">
    <text evidence="1">The sequence shown here is derived from an EMBL/GenBank/DDBJ whole genome shotgun (WGS) entry which is preliminary data.</text>
</comment>
<evidence type="ECO:0000313" key="1">
    <source>
        <dbReference type="EMBL" id="CVK19499.1"/>
    </source>
</evidence>
<sequence>MGVEERMDCQHNQITLYTAQTDEVVANLLAHGHHYVKLEYISRKYAEVSAVFLQAYAWYTEHAQRIVPKPQQAESAVWSFCDIKYLERHPGHQILKLSVPLASAVFFRMSDWNKILNLNYIGESAAEEALFAEKLARYGIRYAGDIHTTPFYPHLKKECRDSWQNLFRYDQKVKATGSCLYPDMQAGLWQVKKEWIVAKVGD</sequence>
<keyword evidence="2" id="KW-1185">Reference proteome</keyword>
<accession>A0ABM9W3W7</accession>
<dbReference type="InterPro" id="IPR024211">
    <property type="entry name" value="DUF3841"/>
</dbReference>
<dbReference type="Proteomes" id="UP000245702">
    <property type="component" value="Unassembled WGS sequence"/>
</dbReference>
<protein>
    <recommendedName>
        <fullName evidence="3">DUF3841 domain-containing protein</fullName>
    </recommendedName>
</protein>
<dbReference type="Pfam" id="PF12952">
    <property type="entry name" value="DUF3841"/>
    <property type="match status" value="1"/>
</dbReference>
<evidence type="ECO:0008006" key="3">
    <source>
        <dbReference type="Google" id="ProtNLM"/>
    </source>
</evidence>
<name>A0ABM9W3W7_9FIRM</name>
<proteinExistence type="predicted"/>
<dbReference type="EMBL" id="FCOW01000010">
    <property type="protein sequence ID" value="CVK19499.1"/>
    <property type="molecule type" value="Genomic_DNA"/>
</dbReference>
<organism evidence="1 2">
    <name type="scientific">Sporomusa sphaeroides DSM 2875</name>
    <dbReference type="NCBI Taxonomy" id="1337886"/>
    <lineage>
        <taxon>Bacteria</taxon>
        <taxon>Bacillati</taxon>
        <taxon>Bacillota</taxon>
        <taxon>Negativicutes</taxon>
        <taxon>Selenomonadales</taxon>
        <taxon>Sporomusaceae</taxon>
        <taxon>Sporomusa</taxon>
    </lineage>
</organism>
<gene>
    <name evidence="1" type="ORF">SSPH_02150</name>
</gene>
<dbReference type="RefSeq" id="WP_075757390.1">
    <property type="nucleotide sequence ID" value="NZ_CP146991.1"/>
</dbReference>
<evidence type="ECO:0000313" key="2">
    <source>
        <dbReference type="Proteomes" id="UP000245702"/>
    </source>
</evidence>